<protein>
    <submittedName>
        <fullName evidence="1">PIG-L family deacetylase</fullName>
    </submittedName>
</protein>
<dbReference type="KEGG" id="talb:FTW19_20415"/>
<dbReference type="InterPro" id="IPR024078">
    <property type="entry name" value="LmbE-like_dom_sf"/>
</dbReference>
<dbReference type="SUPFAM" id="SSF102588">
    <property type="entry name" value="LmbE-like"/>
    <property type="match status" value="1"/>
</dbReference>
<proteinExistence type="predicted"/>
<dbReference type="Pfam" id="PF02585">
    <property type="entry name" value="PIG-L"/>
    <property type="match status" value="1"/>
</dbReference>
<dbReference type="PANTHER" id="PTHR12993:SF11">
    <property type="entry name" value="N-ACETYLGLUCOSAMINYL-PHOSPHATIDYLINOSITOL DE-N-ACETYLASE"/>
    <property type="match status" value="1"/>
</dbReference>
<accession>A0A5B9ED49</accession>
<dbReference type="Proteomes" id="UP000321820">
    <property type="component" value="Chromosome"/>
</dbReference>
<dbReference type="OrthoDB" id="9815144at2"/>
<dbReference type="AlphaFoldDB" id="A0A5B9ED49"/>
<name>A0A5B9ED49_9BACT</name>
<dbReference type="GO" id="GO:0016811">
    <property type="term" value="F:hydrolase activity, acting on carbon-nitrogen (but not peptide) bonds, in linear amides"/>
    <property type="evidence" value="ECO:0007669"/>
    <property type="project" value="TreeGrafter"/>
</dbReference>
<organism evidence="1 2">
    <name type="scientific">Terriglobus albidus</name>
    <dbReference type="NCBI Taxonomy" id="1592106"/>
    <lineage>
        <taxon>Bacteria</taxon>
        <taxon>Pseudomonadati</taxon>
        <taxon>Acidobacteriota</taxon>
        <taxon>Terriglobia</taxon>
        <taxon>Terriglobales</taxon>
        <taxon>Acidobacteriaceae</taxon>
        <taxon>Terriglobus</taxon>
    </lineage>
</organism>
<keyword evidence="2" id="KW-1185">Reference proteome</keyword>
<dbReference type="InterPro" id="IPR003737">
    <property type="entry name" value="GlcNAc_PI_deacetylase-related"/>
</dbReference>
<reference evidence="1 2" key="1">
    <citation type="submission" date="2019-08" db="EMBL/GenBank/DDBJ databases">
        <title>Complete genome sequence of Terriglobus albidus strain ORNL.</title>
        <authorList>
            <person name="Podar M."/>
        </authorList>
    </citation>
    <scope>NUCLEOTIDE SEQUENCE [LARGE SCALE GENOMIC DNA]</scope>
    <source>
        <strain evidence="1 2">ORNL</strain>
    </source>
</reference>
<dbReference type="Gene3D" id="3.40.50.10320">
    <property type="entry name" value="LmbE-like"/>
    <property type="match status" value="1"/>
</dbReference>
<dbReference type="EMBL" id="CP042806">
    <property type="protein sequence ID" value="QEE30138.1"/>
    <property type="molecule type" value="Genomic_DNA"/>
</dbReference>
<dbReference type="RefSeq" id="WP_147649408.1">
    <property type="nucleotide sequence ID" value="NZ_CP042806.1"/>
</dbReference>
<sequence length="244" mass="27276">MGLRMMVVVAHPDDECFAFGGAIALATRHGVEVSCICLTDGQAATNRGVSTDGKDLGRIRREEFAASCEVLGIQHYELLDYHDAQLVHANMHEAGRKLVQRMRSFRPHVVVTFGLDGGLNVHPDHTMVSAITSAAYHWAGRAKRYPELDLEPHLAQRLYHITTNFTLEEREPLMPAPWSCVLDTAEVLPVRIEAFEKHASQLPVLESVRPYLDKFGQQEFYTLISAATPQPAAMTHDMFDGIRE</sequence>
<dbReference type="PANTHER" id="PTHR12993">
    <property type="entry name" value="N-ACETYLGLUCOSAMINYL-PHOSPHATIDYLINOSITOL DE-N-ACETYLASE-RELATED"/>
    <property type="match status" value="1"/>
</dbReference>
<evidence type="ECO:0000313" key="1">
    <source>
        <dbReference type="EMBL" id="QEE30138.1"/>
    </source>
</evidence>
<evidence type="ECO:0000313" key="2">
    <source>
        <dbReference type="Proteomes" id="UP000321820"/>
    </source>
</evidence>
<gene>
    <name evidence="1" type="ORF">FTW19_20415</name>
</gene>